<gene>
    <name evidence="1" type="ORF">GX50_02458</name>
</gene>
<evidence type="ECO:0000313" key="1">
    <source>
        <dbReference type="EMBL" id="PGH34670.1"/>
    </source>
</evidence>
<protein>
    <submittedName>
        <fullName evidence="1">Uncharacterized protein</fullName>
    </submittedName>
</protein>
<accession>A0A2B7ZMZ0</accession>
<sequence length="329" mass="36780">MAPFFRTSELSYLLRGPKIRILHANTEDETPQSIYDTYPKWLAMHFSDLLMDCFPDEHEAHVPRKGCNGTDTVTIYGGVKHAHLVVFRWMLACCKDTGVAKIDWLPFAKYIRILEAAEILHVEPVQDDMWGRMHRIAQKQVHVDDVRMVYLNYHKSSPVRQLVIRSIGDAVFERRLRNFGAYKVFKGECAEYEADIYEYLRGKRRGVYEEQQRAARAAALAARKANKADRKLSAKIGGDGGRQTPGQTGAKVTAAVVAAVPGREDGVVDPVASGQVVSKTISAVVTRKAQGGRPGYAKVQLRDLGVSNTQFTGRRHTAGMAQGRRTHTQ</sequence>
<name>A0A2B7ZMZ0_9EURO</name>
<dbReference type="AlphaFoldDB" id="A0A2B7ZMZ0"/>
<dbReference type="Proteomes" id="UP000226031">
    <property type="component" value="Unassembled WGS sequence"/>
</dbReference>
<proteinExistence type="predicted"/>
<evidence type="ECO:0000313" key="2">
    <source>
        <dbReference type="Proteomes" id="UP000226031"/>
    </source>
</evidence>
<reference evidence="1 2" key="1">
    <citation type="submission" date="2017-10" db="EMBL/GenBank/DDBJ databases">
        <title>Comparative genomics in systemic dimorphic fungi from Ajellomycetaceae.</title>
        <authorList>
            <person name="Munoz J.F."/>
            <person name="Mcewen J.G."/>
            <person name="Clay O.K."/>
            <person name="Cuomo C.A."/>
        </authorList>
    </citation>
    <scope>NUCLEOTIDE SEQUENCE [LARGE SCALE GENOMIC DNA]</scope>
    <source>
        <strain evidence="1 2">UAMH4076</strain>
    </source>
</reference>
<keyword evidence="2" id="KW-1185">Reference proteome</keyword>
<comment type="caution">
    <text evidence="1">The sequence shown here is derived from an EMBL/GenBank/DDBJ whole genome shotgun (WGS) entry which is preliminary data.</text>
</comment>
<dbReference type="EMBL" id="PDND01000035">
    <property type="protein sequence ID" value="PGH34670.1"/>
    <property type="molecule type" value="Genomic_DNA"/>
</dbReference>
<organism evidence="1 2">
    <name type="scientific">[Emmonsia] crescens</name>
    <dbReference type="NCBI Taxonomy" id="73230"/>
    <lineage>
        <taxon>Eukaryota</taxon>
        <taxon>Fungi</taxon>
        <taxon>Dikarya</taxon>
        <taxon>Ascomycota</taxon>
        <taxon>Pezizomycotina</taxon>
        <taxon>Eurotiomycetes</taxon>
        <taxon>Eurotiomycetidae</taxon>
        <taxon>Onygenales</taxon>
        <taxon>Ajellomycetaceae</taxon>
        <taxon>Emergomyces</taxon>
    </lineage>
</organism>
<dbReference type="VEuPathDB" id="FungiDB:EMCG_02175"/>